<accession>A0A0V1AK32</accession>
<feature type="non-terminal residue" evidence="1">
    <location>
        <position position="1"/>
    </location>
</feature>
<comment type="caution">
    <text evidence="1">The sequence shown here is derived from an EMBL/GenBank/DDBJ whole genome shotgun (WGS) entry which is preliminary data.</text>
</comment>
<proteinExistence type="predicted"/>
<keyword evidence="2" id="KW-1185">Reference proteome</keyword>
<dbReference type="Proteomes" id="UP000054653">
    <property type="component" value="Unassembled WGS sequence"/>
</dbReference>
<dbReference type="EMBL" id="JYDI01002555">
    <property type="protein sequence ID" value="KRY25108.1"/>
    <property type="molecule type" value="Genomic_DNA"/>
</dbReference>
<organism evidence="1 2">
    <name type="scientific">Trichinella britovi</name>
    <name type="common">Parasitic roundworm</name>
    <dbReference type="NCBI Taxonomy" id="45882"/>
    <lineage>
        <taxon>Eukaryota</taxon>
        <taxon>Metazoa</taxon>
        <taxon>Ecdysozoa</taxon>
        <taxon>Nematoda</taxon>
        <taxon>Enoplea</taxon>
        <taxon>Dorylaimia</taxon>
        <taxon>Trichinellida</taxon>
        <taxon>Trichinellidae</taxon>
        <taxon>Trichinella</taxon>
    </lineage>
</organism>
<gene>
    <name evidence="1" type="ORF">T03_9742</name>
</gene>
<name>A0A0V1AK32_TRIBR</name>
<dbReference type="OrthoDB" id="5874853at2759"/>
<evidence type="ECO:0000313" key="2">
    <source>
        <dbReference type="Proteomes" id="UP000054653"/>
    </source>
</evidence>
<sequence>LAAILIEFADVLSTSDLELRRKSVKRRIIHTGDAKPVQCSPRRIAHHQRTQVESLLIEMLRRDVVEPSSYRPLSSW</sequence>
<dbReference type="Gene3D" id="3.10.10.10">
    <property type="entry name" value="HIV Type 1 Reverse Transcriptase, subunit A, domain 1"/>
    <property type="match status" value="1"/>
</dbReference>
<dbReference type="AlphaFoldDB" id="A0A0V1AK32"/>
<reference evidence="1 2" key="1">
    <citation type="submission" date="2015-01" db="EMBL/GenBank/DDBJ databases">
        <title>Evolution of Trichinella species and genotypes.</title>
        <authorList>
            <person name="Korhonen P.K."/>
            <person name="Edoardo P."/>
            <person name="Giuseppe L.R."/>
            <person name="Gasser R.B."/>
        </authorList>
    </citation>
    <scope>NUCLEOTIDE SEQUENCE [LARGE SCALE GENOMIC DNA]</scope>
    <source>
        <strain evidence="1">ISS120</strain>
    </source>
</reference>
<evidence type="ECO:0000313" key="1">
    <source>
        <dbReference type="EMBL" id="KRY25108.1"/>
    </source>
</evidence>
<protein>
    <submittedName>
        <fullName evidence="1">Uncharacterized protein</fullName>
    </submittedName>
</protein>